<keyword evidence="7 12" id="KW-0401">Integrin</keyword>
<dbReference type="InterPro" id="IPR013111">
    <property type="entry name" value="EGF_extracell"/>
</dbReference>
<evidence type="ECO:0000259" key="15">
    <source>
        <dbReference type="PROSITE" id="PS50234"/>
    </source>
</evidence>
<dbReference type="Gene3D" id="3.40.50.410">
    <property type="entry name" value="von Willebrand factor, type A domain"/>
    <property type="match status" value="1"/>
</dbReference>
<reference evidence="17" key="1">
    <citation type="submission" date="2025-08" db="UniProtKB">
        <authorList>
            <consortium name="RefSeq"/>
        </authorList>
    </citation>
    <scope>IDENTIFICATION</scope>
    <source>
        <tissue evidence="17">Whole body</tissue>
    </source>
</reference>
<dbReference type="GO" id="GO:0008305">
    <property type="term" value="C:integrin complex"/>
    <property type="evidence" value="ECO:0007669"/>
    <property type="project" value="TreeGrafter"/>
</dbReference>
<evidence type="ECO:0000256" key="5">
    <source>
        <dbReference type="ARBA" id="ARBA00022737"/>
    </source>
</evidence>
<evidence type="ECO:0000256" key="8">
    <source>
        <dbReference type="ARBA" id="ARBA00023136"/>
    </source>
</evidence>
<dbReference type="Pfam" id="PF07974">
    <property type="entry name" value="EGF_2"/>
    <property type="match status" value="1"/>
</dbReference>
<evidence type="ECO:0000256" key="11">
    <source>
        <dbReference type="PIRSR" id="PIRSR002512-1"/>
    </source>
</evidence>
<comment type="similarity">
    <text evidence="2 12">Belongs to the integrin beta chain family.</text>
</comment>
<evidence type="ECO:0000256" key="14">
    <source>
        <dbReference type="SAM" id="SignalP"/>
    </source>
</evidence>
<feature type="disulfide bond" evidence="11">
    <location>
        <begin position="41"/>
        <end position="52"/>
    </location>
</feature>
<dbReference type="Gene3D" id="2.60.40.1510">
    <property type="entry name" value="ntegrin, alpha v. Chain A, domain 3"/>
    <property type="match status" value="1"/>
</dbReference>
<keyword evidence="5" id="KW-0677">Repeat</keyword>
<keyword evidence="13" id="KW-1133">Transmembrane helix</keyword>
<evidence type="ECO:0000256" key="12">
    <source>
        <dbReference type="RuleBase" id="RU000633"/>
    </source>
</evidence>
<proteinExistence type="inferred from homology"/>
<dbReference type="GO" id="GO:0016477">
    <property type="term" value="P:cell migration"/>
    <property type="evidence" value="ECO:0007669"/>
    <property type="project" value="TreeGrafter"/>
</dbReference>
<evidence type="ECO:0000256" key="4">
    <source>
        <dbReference type="ARBA" id="ARBA00022729"/>
    </source>
</evidence>
<dbReference type="SMART" id="SM01241">
    <property type="entry name" value="Integrin_b_cyt"/>
    <property type="match status" value="1"/>
</dbReference>
<dbReference type="Gene3D" id="2.10.25.10">
    <property type="entry name" value="Laminin"/>
    <property type="match status" value="2"/>
</dbReference>
<feature type="disulfide bond" evidence="11">
    <location>
        <begin position="567"/>
        <end position="583"/>
    </location>
</feature>
<dbReference type="Proteomes" id="UP001652626">
    <property type="component" value="Chromosome 4"/>
</dbReference>
<dbReference type="GO" id="GO:0033627">
    <property type="term" value="P:cell adhesion mediated by integrin"/>
    <property type="evidence" value="ECO:0007669"/>
    <property type="project" value="TreeGrafter"/>
</dbReference>
<dbReference type="GO" id="GO:0007160">
    <property type="term" value="P:cell-matrix adhesion"/>
    <property type="evidence" value="ECO:0007669"/>
    <property type="project" value="TreeGrafter"/>
</dbReference>
<feature type="disulfide bond" evidence="11">
    <location>
        <begin position="525"/>
        <end position="554"/>
    </location>
</feature>
<dbReference type="Pfam" id="PF00362">
    <property type="entry name" value="Integrin_beta"/>
    <property type="match status" value="1"/>
</dbReference>
<dbReference type="InterPro" id="IPR014836">
    <property type="entry name" value="Integrin_bsu_cyt_dom"/>
</dbReference>
<evidence type="ECO:0000256" key="2">
    <source>
        <dbReference type="ARBA" id="ARBA00007449"/>
    </source>
</evidence>
<evidence type="ECO:0000313" key="17">
    <source>
        <dbReference type="RefSeq" id="XP_026487395.2"/>
    </source>
</evidence>
<gene>
    <name evidence="17" type="primary">LOC113394337</name>
</gene>
<sequence>MIIISYSILFIFIPIVLTSNSCKQHKTCNECIRDTSVCSWCSMDNFNGTNRCTSGRDNLDSWCSAEHIINPQHKITTSEDLNFNSEIGKVIQIKPQKIDIDIRPGETVNFSFSFKKADNYPVDLYFLFDGSSSMEEIKNKTASKSEDIYRMMQNMTNNVFLGMGTFVDKNALPYTQFKNSTLTYSFRNRLKLTDNFEIFKNIVKGSTFGSNYDVQEGTLDALAQVIVCKDEIGWRNESRKIIIVLTDQSYHATGDGKWAGIFQPYDGKCYTVNGIYTKELEMDYPSVGIINKLAAEDEIRIIFAVGNDVQNIYESLSQRISGSKMTTYKGREMAVILKSIYKQMIRNLKLKVHMKSDQRDDLQISFNPDCYKHSENHNCRVMGSEEKKITGTIKLLRFFDTDNINIDVVFEGIKENLKININVLNSCDCETKHNSSLCNYGGTRRCGICECYQDRYGDKCSNPNDNSTCIAPDDSVICSGHGSCIRGKCLCRDGYERDYCECVRDSCLKDTNDILCSYPNGKCDCGVCKCSPGWVGDVCACPNATDCTDGNNICNNRGICECGACQCQDIADWDARTVISKYCKLTCGEKSCHERQCLNLEPLALCYLQKSYCKSYENVIITTEKNLTAYNESDDWYQCPKLRIDVGCYTRFIYRYSKDKYELELKIQSEFDYAETYYVIGGTCLALLILIGLATIIAWKYITDKRDRREYERFVKEATAQLSPCDNPIYEPATTTFHNPAFRKRSFIS</sequence>
<feature type="disulfide bond" evidence="11">
    <location>
        <begin position="28"/>
        <end position="38"/>
    </location>
</feature>
<dbReference type="OMA" id="DVGCYTK"/>
<keyword evidence="8 13" id="KW-0472">Membrane</keyword>
<evidence type="ECO:0000256" key="7">
    <source>
        <dbReference type="ARBA" id="ARBA00023037"/>
    </source>
</evidence>
<dbReference type="Gene3D" id="1.20.5.100">
    <property type="entry name" value="Cytochrome c1, transmembrane anchor, C-terminal"/>
    <property type="match status" value="1"/>
</dbReference>
<evidence type="ECO:0000256" key="1">
    <source>
        <dbReference type="ARBA" id="ARBA00004479"/>
    </source>
</evidence>
<feature type="disulfide bond" evidence="11">
    <location>
        <begin position="562"/>
        <end position="613"/>
    </location>
</feature>
<dbReference type="OrthoDB" id="410592at2759"/>
<dbReference type="RefSeq" id="XP_026487395.2">
    <property type="nucleotide sequence ID" value="XM_026631610.2"/>
</dbReference>
<feature type="disulfide bond" evidence="11">
    <location>
        <begin position="228"/>
        <end position="269"/>
    </location>
</feature>
<feature type="disulfide bond" evidence="11">
    <location>
        <begin position="541"/>
        <end position="547"/>
    </location>
</feature>
<feature type="domain" description="VWFA" evidence="15">
    <location>
        <begin position="123"/>
        <end position="344"/>
    </location>
</feature>
<feature type="disulfide bond" evidence="11">
    <location>
        <begin position="31"/>
        <end position="63"/>
    </location>
</feature>
<dbReference type="GO" id="GO:0009986">
    <property type="term" value="C:cell surface"/>
    <property type="evidence" value="ECO:0007669"/>
    <property type="project" value="TreeGrafter"/>
</dbReference>
<dbReference type="SUPFAM" id="SSF103575">
    <property type="entry name" value="Plexin repeat"/>
    <property type="match status" value="1"/>
</dbReference>
<organism evidence="16 17">
    <name type="scientific">Vanessa tameamea</name>
    <name type="common">Kamehameha butterfly</name>
    <dbReference type="NCBI Taxonomy" id="334116"/>
    <lineage>
        <taxon>Eukaryota</taxon>
        <taxon>Metazoa</taxon>
        <taxon>Ecdysozoa</taxon>
        <taxon>Arthropoda</taxon>
        <taxon>Hexapoda</taxon>
        <taxon>Insecta</taxon>
        <taxon>Pterygota</taxon>
        <taxon>Neoptera</taxon>
        <taxon>Endopterygota</taxon>
        <taxon>Lepidoptera</taxon>
        <taxon>Glossata</taxon>
        <taxon>Ditrysia</taxon>
        <taxon>Papilionoidea</taxon>
        <taxon>Nymphalidae</taxon>
        <taxon>Nymphalinae</taxon>
        <taxon>Vanessa</taxon>
    </lineage>
</organism>
<dbReference type="SUPFAM" id="SSF53300">
    <property type="entry name" value="vWA-like"/>
    <property type="match status" value="1"/>
</dbReference>
<feature type="signal peptide" evidence="14">
    <location>
        <begin position="1"/>
        <end position="18"/>
    </location>
</feature>
<comment type="subcellular location">
    <subcellularLocation>
        <location evidence="12">Cell membrane</location>
        <topology evidence="12">Single-pass type I membrane protein</topology>
    </subcellularLocation>
    <subcellularLocation>
        <location evidence="1">Membrane</location>
        <topology evidence="1">Single-pass type I membrane protein</topology>
    </subcellularLocation>
</comment>
<feature type="chain" id="PRO_5044666666" description="Integrin beta" evidence="14">
    <location>
        <begin position="19"/>
        <end position="749"/>
    </location>
</feature>
<dbReference type="PROSITE" id="PS50234">
    <property type="entry name" value="VWFA"/>
    <property type="match status" value="1"/>
</dbReference>
<dbReference type="PIRSF" id="PIRSF002512">
    <property type="entry name" value="Integrin_B"/>
    <property type="match status" value="1"/>
</dbReference>
<feature type="disulfide bond" evidence="11">
    <location>
        <begin position="491"/>
        <end position="500"/>
    </location>
</feature>
<evidence type="ECO:0000256" key="6">
    <source>
        <dbReference type="ARBA" id="ARBA00022889"/>
    </source>
</evidence>
<dbReference type="GO" id="GO:0005178">
    <property type="term" value="F:integrin binding"/>
    <property type="evidence" value="ECO:0007669"/>
    <property type="project" value="TreeGrafter"/>
</dbReference>
<dbReference type="GeneID" id="113394337"/>
<keyword evidence="3 12" id="KW-0812">Transmembrane</keyword>
<name>A0A8B8HRY3_VANTA</name>
<dbReference type="Pfam" id="PF08725">
    <property type="entry name" value="Integrin_b_cyt"/>
    <property type="match status" value="1"/>
</dbReference>
<feature type="transmembrane region" description="Helical" evidence="13">
    <location>
        <begin position="677"/>
        <end position="699"/>
    </location>
</feature>
<keyword evidence="4 14" id="KW-0732">Signal</keyword>
<feature type="disulfide bond" evidence="11">
    <location>
        <begin position="451"/>
        <end position="460"/>
    </location>
</feature>
<dbReference type="InterPro" id="IPR057243">
    <property type="entry name" value="Integrin_I-EGF_CS"/>
</dbReference>
<accession>A0A8B8HRY3</accession>
<dbReference type="PANTHER" id="PTHR10082:SF60">
    <property type="entry name" value="INTEGRIN BETA-PS"/>
    <property type="match status" value="1"/>
</dbReference>
<dbReference type="GO" id="GO:0007229">
    <property type="term" value="P:integrin-mediated signaling pathway"/>
    <property type="evidence" value="ECO:0007669"/>
    <property type="project" value="UniProtKB-KW"/>
</dbReference>
<dbReference type="InterPro" id="IPR036465">
    <property type="entry name" value="vWFA_dom_sf"/>
</dbReference>
<dbReference type="PROSITE" id="PS00243">
    <property type="entry name" value="I_EGF_1"/>
    <property type="match status" value="1"/>
</dbReference>
<dbReference type="InterPro" id="IPR015812">
    <property type="entry name" value="Integrin_bsu"/>
</dbReference>
<evidence type="ECO:0000256" key="13">
    <source>
        <dbReference type="SAM" id="Phobius"/>
    </source>
</evidence>
<feature type="disulfide bond" evidence="11">
    <location>
        <begin position="484"/>
        <end position="489"/>
    </location>
</feature>
<dbReference type="GO" id="GO:0005925">
    <property type="term" value="C:focal adhesion"/>
    <property type="evidence" value="ECO:0007669"/>
    <property type="project" value="TreeGrafter"/>
</dbReference>
<protein>
    <recommendedName>
        <fullName evidence="12">Integrin beta</fullName>
    </recommendedName>
</protein>
<evidence type="ECO:0000256" key="10">
    <source>
        <dbReference type="ARBA" id="ARBA00023180"/>
    </source>
</evidence>
<evidence type="ECO:0000256" key="3">
    <source>
        <dbReference type="ARBA" id="ARBA00022692"/>
    </source>
</evidence>
<keyword evidence="16" id="KW-1185">Reference proteome</keyword>
<dbReference type="AlphaFoldDB" id="A0A8B8HRY3"/>
<dbReference type="PANTHER" id="PTHR10082">
    <property type="entry name" value="INTEGRIN BETA SUBUNIT"/>
    <property type="match status" value="1"/>
</dbReference>
<feature type="disulfide bond" evidence="11">
    <location>
        <begin position="502"/>
        <end position="507"/>
    </location>
</feature>
<feature type="disulfide bond" evidence="11">
    <location>
        <begin position="530"/>
        <end position="539"/>
    </location>
</feature>
<dbReference type="InterPro" id="IPR002035">
    <property type="entry name" value="VWF_A"/>
</dbReference>
<dbReference type="PRINTS" id="PR01186">
    <property type="entry name" value="INTEGRINB"/>
</dbReference>
<evidence type="ECO:0000256" key="9">
    <source>
        <dbReference type="ARBA" id="ARBA00023157"/>
    </source>
</evidence>
<dbReference type="InterPro" id="IPR002369">
    <property type="entry name" value="Integrin_bsu_VWA"/>
</dbReference>
<evidence type="ECO:0000313" key="16">
    <source>
        <dbReference type="Proteomes" id="UP001652626"/>
    </source>
</evidence>
<feature type="disulfide bond" evidence="11">
    <location>
        <begin position="597"/>
        <end position="606"/>
    </location>
</feature>
<keyword evidence="10" id="KW-0325">Glycoprotein</keyword>
<dbReference type="GO" id="GO:0098609">
    <property type="term" value="P:cell-cell adhesion"/>
    <property type="evidence" value="ECO:0007669"/>
    <property type="project" value="TreeGrafter"/>
</dbReference>
<keyword evidence="9 11" id="KW-1015">Disulfide bond</keyword>
<feature type="disulfide bond" evidence="11">
    <location>
        <begin position="446"/>
        <end position="478"/>
    </location>
</feature>
<keyword evidence="6 12" id="KW-0130">Cell adhesion</keyword>
<dbReference type="SMART" id="SM00187">
    <property type="entry name" value="INB"/>
    <property type="match status" value="1"/>
</dbReference>
<feature type="disulfide bond" evidence="11">
    <location>
        <begin position="560"/>
        <end position="565"/>
    </location>
</feature>
<feature type="disulfide bond" evidence="11">
    <location>
        <begin position="523"/>
        <end position="528"/>
    </location>
</feature>